<accession>A0AA35XYZ1</accession>
<reference evidence="2" key="1">
    <citation type="submission" date="2023-03" db="EMBL/GenBank/DDBJ databases">
        <authorList>
            <person name="Pearce D."/>
        </authorList>
    </citation>
    <scope>NUCLEOTIDE SEQUENCE</scope>
    <source>
        <strain evidence="2">Mc</strain>
    </source>
</reference>
<feature type="compositionally biased region" description="Polar residues" evidence="1">
    <location>
        <begin position="82"/>
        <end position="94"/>
    </location>
</feature>
<evidence type="ECO:0000256" key="1">
    <source>
        <dbReference type="SAM" id="MobiDB-lite"/>
    </source>
</evidence>
<feature type="region of interest" description="Disordered" evidence="1">
    <location>
        <begin position="1"/>
        <end position="25"/>
    </location>
</feature>
<dbReference type="EMBL" id="OX458332">
    <property type="protein sequence ID" value="CAI8739576.1"/>
    <property type="molecule type" value="Genomic_DNA"/>
</dbReference>
<organism evidence="2 3">
    <name type="scientific">Methylococcus capsulatus</name>
    <dbReference type="NCBI Taxonomy" id="414"/>
    <lineage>
        <taxon>Bacteria</taxon>
        <taxon>Pseudomonadati</taxon>
        <taxon>Pseudomonadota</taxon>
        <taxon>Gammaproteobacteria</taxon>
        <taxon>Methylococcales</taxon>
        <taxon>Methylococcaceae</taxon>
        <taxon>Methylococcus</taxon>
    </lineage>
</organism>
<evidence type="ECO:0000313" key="3">
    <source>
        <dbReference type="Proteomes" id="UP001158598"/>
    </source>
</evidence>
<name>A0AA35XYZ1_METCP</name>
<protein>
    <submittedName>
        <fullName evidence="2">Uncharacterized protein</fullName>
    </submittedName>
</protein>
<proteinExistence type="predicted"/>
<sequence>MPCRRRPVQADTEPGAAEPVSLVRTADSTLQHDVRVRYRDHFAHRRLPESQAETISQYQPFCTGKRQNEPAAKEGERRPDGNQHQSEPAEQQTGLHARQRCIGFQDDSLAACLWIPLGLNHGTGPFRTSSARRRLRFEAPLMQHSVITPSFLWEFTHGIKSAEL</sequence>
<feature type="compositionally biased region" description="Basic and acidic residues" evidence="1">
    <location>
        <begin position="66"/>
        <end position="81"/>
    </location>
</feature>
<dbReference type="Proteomes" id="UP001158598">
    <property type="component" value="Chromosome"/>
</dbReference>
<feature type="region of interest" description="Disordered" evidence="1">
    <location>
        <begin position="47"/>
        <end position="94"/>
    </location>
</feature>
<feature type="compositionally biased region" description="Polar residues" evidence="1">
    <location>
        <begin position="51"/>
        <end position="60"/>
    </location>
</feature>
<dbReference type="AlphaFoldDB" id="A0AA35XYZ1"/>
<gene>
    <name evidence="2" type="ORF">MCNOR_0436</name>
</gene>
<evidence type="ECO:0000313" key="2">
    <source>
        <dbReference type="EMBL" id="CAI8739576.1"/>
    </source>
</evidence>